<comment type="caution">
    <text evidence="2">The sequence shown here is derived from an EMBL/GenBank/DDBJ whole genome shotgun (WGS) entry which is preliminary data.</text>
</comment>
<gene>
    <name evidence="2" type="ORF">EJ04DRAFT_216428</name>
</gene>
<evidence type="ECO:0000313" key="3">
    <source>
        <dbReference type="Proteomes" id="UP000799444"/>
    </source>
</evidence>
<dbReference type="AlphaFoldDB" id="A0A9P4R2H6"/>
<organism evidence="2 3">
    <name type="scientific">Polyplosphaeria fusca</name>
    <dbReference type="NCBI Taxonomy" id="682080"/>
    <lineage>
        <taxon>Eukaryota</taxon>
        <taxon>Fungi</taxon>
        <taxon>Dikarya</taxon>
        <taxon>Ascomycota</taxon>
        <taxon>Pezizomycotina</taxon>
        <taxon>Dothideomycetes</taxon>
        <taxon>Pleosporomycetidae</taxon>
        <taxon>Pleosporales</taxon>
        <taxon>Tetraplosphaeriaceae</taxon>
        <taxon>Polyplosphaeria</taxon>
    </lineage>
</organism>
<dbReference type="Proteomes" id="UP000799444">
    <property type="component" value="Unassembled WGS sequence"/>
</dbReference>
<evidence type="ECO:0000313" key="2">
    <source>
        <dbReference type="EMBL" id="KAF2735291.1"/>
    </source>
</evidence>
<dbReference type="EMBL" id="ML996137">
    <property type="protein sequence ID" value="KAF2735291.1"/>
    <property type="molecule type" value="Genomic_DNA"/>
</dbReference>
<feature type="compositionally biased region" description="Pro residues" evidence="1">
    <location>
        <begin position="76"/>
        <end position="86"/>
    </location>
</feature>
<feature type="region of interest" description="Disordered" evidence="1">
    <location>
        <begin position="1"/>
        <end position="96"/>
    </location>
</feature>
<protein>
    <submittedName>
        <fullName evidence="2">Uncharacterized protein</fullName>
    </submittedName>
</protein>
<sequence>MHRFSSPNHELPANNSLQSLASQRSQLTNPPSPHPSPSTQPRKISSSIQSIPHPYPVAPLTFQPPLIPINSSSGTSPPPLIPPLSPPHNDDLPSYI</sequence>
<accession>A0A9P4R2H6</accession>
<name>A0A9P4R2H6_9PLEO</name>
<proteinExistence type="predicted"/>
<reference evidence="2" key="1">
    <citation type="journal article" date="2020" name="Stud. Mycol.">
        <title>101 Dothideomycetes genomes: a test case for predicting lifestyles and emergence of pathogens.</title>
        <authorList>
            <person name="Haridas S."/>
            <person name="Albert R."/>
            <person name="Binder M."/>
            <person name="Bloem J."/>
            <person name="Labutti K."/>
            <person name="Salamov A."/>
            <person name="Andreopoulos B."/>
            <person name="Baker S."/>
            <person name="Barry K."/>
            <person name="Bills G."/>
            <person name="Bluhm B."/>
            <person name="Cannon C."/>
            <person name="Castanera R."/>
            <person name="Culley D."/>
            <person name="Daum C."/>
            <person name="Ezra D."/>
            <person name="Gonzalez J."/>
            <person name="Henrissat B."/>
            <person name="Kuo A."/>
            <person name="Liang C."/>
            <person name="Lipzen A."/>
            <person name="Lutzoni F."/>
            <person name="Magnuson J."/>
            <person name="Mondo S."/>
            <person name="Nolan M."/>
            <person name="Ohm R."/>
            <person name="Pangilinan J."/>
            <person name="Park H.-J."/>
            <person name="Ramirez L."/>
            <person name="Alfaro M."/>
            <person name="Sun H."/>
            <person name="Tritt A."/>
            <person name="Yoshinaga Y."/>
            <person name="Zwiers L.-H."/>
            <person name="Turgeon B."/>
            <person name="Goodwin S."/>
            <person name="Spatafora J."/>
            <person name="Crous P."/>
            <person name="Grigoriev I."/>
        </authorList>
    </citation>
    <scope>NUCLEOTIDE SEQUENCE</scope>
    <source>
        <strain evidence="2">CBS 125425</strain>
    </source>
</reference>
<evidence type="ECO:0000256" key="1">
    <source>
        <dbReference type="SAM" id="MobiDB-lite"/>
    </source>
</evidence>
<feature type="compositionally biased region" description="Low complexity" evidence="1">
    <location>
        <begin position="16"/>
        <end position="27"/>
    </location>
</feature>
<feature type="compositionally biased region" description="Polar residues" evidence="1">
    <location>
        <begin position="39"/>
        <end position="50"/>
    </location>
</feature>
<keyword evidence="3" id="KW-1185">Reference proteome</keyword>